<dbReference type="InterPro" id="IPR036291">
    <property type="entry name" value="NAD(P)-bd_dom_sf"/>
</dbReference>
<dbReference type="InterPro" id="IPR020904">
    <property type="entry name" value="Sc_DH/Rdtase_CS"/>
</dbReference>
<sequence>MKKALVTGASRGIGRAIAEELAKDHHVYVGASGDASEVVDKLASAEPFEVDLRDPAAISAACAQIDELDVLVHAAGIYPKGPFDELTGEQWRDGFEVNFFAGVQLVRELLPALRRSQGLIITINSGAGFHGLEQGSIYCSSKYALKGFTDTLRLEEQGRVRVTSLHPGPTDTDMIAADDRVKMDPADVARVARLAVDLSPETVIDFLRVTPLRKS</sequence>
<organism evidence="6 7">
    <name type="scientific">Corynebacterium qintianiae</name>
    <dbReference type="NCBI Taxonomy" id="2709392"/>
    <lineage>
        <taxon>Bacteria</taxon>
        <taxon>Bacillati</taxon>
        <taxon>Actinomycetota</taxon>
        <taxon>Actinomycetes</taxon>
        <taxon>Mycobacteriales</taxon>
        <taxon>Corynebacteriaceae</taxon>
        <taxon>Corynebacterium</taxon>
    </lineage>
</organism>
<gene>
    <name evidence="6" type="ORF">G7Y29_02845</name>
</gene>
<dbReference type="Proteomes" id="UP000594586">
    <property type="component" value="Chromosome"/>
</dbReference>
<dbReference type="AlphaFoldDB" id="A0A7T0KN18"/>
<dbReference type="InterPro" id="IPR002347">
    <property type="entry name" value="SDR_fam"/>
</dbReference>
<evidence type="ECO:0000313" key="6">
    <source>
        <dbReference type="EMBL" id="QPK83753.1"/>
    </source>
</evidence>
<reference evidence="6 7" key="1">
    <citation type="submission" date="2020-11" db="EMBL/GenBank/DDBJ databases">
        <title>Corynebacterium sp. MC1420.</title>
        <authorList>
            <person name="Zhou J."/>
        </authorList>
    </citation>
    <scope>NUCLEOTIDE SEQUENCE [LARGE SCALE GENOMIC DNA]</scope>
    <source>
        <strain evidence="6 7">MC1420</strain>
    </source>
</reference>
<dbReference type="PRINTS" id="PR00080">
    <property type="entry name" value="SDRFAMILY"/>
</dbReference>
<dbReference type="Pfam" id="PF00106">
    <property type="entry name" value="adh_short"/>
    <property type="match status" value="1"/>
</dbReference>
<dbReference type="PRINTS" id="PR00081">
    <property type="entry name" value="GDHRDH"/>
</dbReference>
<keyword evidence="7" id="KW-1185">Reference proteome</keyword>
<dbReference type="SMART" id="SM00822">
    <property type="entry name" value="PKS_KR"/>
    <property type="match status" value="1"/>
</dbReference>
<evidence type="ECO:0000313" key="7">
    <source>
        <dbReference type="Proteomes" id="UP000594586"/>
    </source>
</evidence>
<evidence type="ECO:0000256" key="1">
    <source>
        <dbReference type="ARBA" id="ARBA00006484"/>
    </source>
</evidence>
<dbReference type="CDD" id="cd05233">
    <property type="entry name" value="SDR_c"/>
    <property type="match status" value="1"/>
</dbReference>
<dbReference type="PANTHER" id="PTHR43391:SF14">
    <property type="entry name" value="DEHYDROGENASE_REDUCTASE SDR FAMILY PROTEIN 7-LIKE"/>
    <property type="match status" value="1"/>
</dbReference>
<dbReference type="GO" id="GO:0016491">
    <property type="term" value="F:oxidoreductase activity"/>
    <property type="evidence" value="ECO:0007669"/>
    <property type="project" value="UniProtKB-KW"/>
</dbReference>
<dbReference type="Gene3D" id="3.40.50.720">
    <property type="entry name" value="NAD(P)-binding Rossmann-like Domain"/>
    <property type="match status" value="1"/>
</dbReference>
<feature type="domain" description="Ketoreductase" evidence="5">
    <location>
        <begin position="2"/>
        <end position="172"/>
    </location>
</feature>
<evidence type="ECO:0000256" key="4">
    <source>
        <dbReference type="RuleBase" id="RU000363"/>
    </source>
</evidence>
<keyword evidence="3" id="KW-0560">Oxidoreductase</keyword>
<evidence type="ECO:0000259" key="5">
    <source>
        <dbReference type="SMART" id="SM00822"/>
    </source>
</evidence>
<dbReference type="PROSITE" id="PS00061">
    <property type="entry name" value="ADH_SHORT"/>
    <property type="match status" value="1"/>
</dbReference>
<comment type="similarity">
    <text evidence="1 4">Belongs to the short-chain dehydrogenases/reductases (SDR) family.</text>
</comment>
<evidence type="ECO:0000256" key="2">
    <source>
        <dbReference type="ARBA" id="ARBA00022857"/>
    </source>
</evidence>
<name>A0A7T0KN18_9CORY</name>
<evidence type="ECO:0000256" key="3">
    <source>
        <dbReference type="ARBA" id="ARBA00023002"/>
    </source>
</evidence>
<proteinExistence type="inferred from homology"/>
<dbReference type="InterPro" id="IPR057326">
    <property type="entry name" value="KR_dom"/>
</dbReference>
<keyword evidence="2" id="KW-0521">NADP</keyword>
<dbReference type="SUPFAM" id="SSF51735">
    <property type="entry name" value="NAD(P)-binding Rossmann-fold domains"/>
    <property type="match status" value="1"/>
</dbReference>
<dbReference type="RefSeq" id="WP_165004891.1">
    <property type="nucleotide sequence ID" value="NZ_CP064955.1"/>
</dbReference>
<dbReference type="KEGG" id="cqn:G7Y29_02845"/>
<dbReference type="NCBIfam" id="NF006073">
    <property type="entry name" value="PRK08219.1"/>
    <property type="match status" value="1"/>
</dbReference>
<accession>A0A7T0KN18</accession>
<dbReference type="EMBL" id="CP064955">
    <property type="protein sequence ID" value="QPK83753.1"/>
    <property type="molecule type" value="Genomic_DNA"/>
</dbReference>
<protein>
    <submittedName>
        <fullName evidence="6">SDR family oxidoreductase</fullName>
    </submittedName>
</protein>
<dbReference type="PANTHER" id="PTHR43391">
    <property type="entry name" value="RETINOL DEHYDROGENASE-RELATED"/>
    <property type="match status" value="1"/>
</dbReference>